<evidence type="ECO:0000259" key="1">
    <source>
        <dbReference type="PROSITE" id="PS50234"/>
    </source>
</evidence>
<reference evidence="2 3" key="1">
    <citation type="submission" date="2016-04" db="EMBL/GenBank/DDBJ databases">
        <title>Genome sequence of Clostridium magnum DSM 2767.</title>
        <authorList>
            <person name="Poehlein A."/>
            <person name="Uhlig R."/>
            <person name="Fischer R."/>
            <person name="Bahl H."/>
            <person name="Daniel R."/>
        </authorList>
    </citation>
    <scope>NUCLEOTIDE SEQUENCE [LARGE SCALE GENOMIC DNA]</scope>
    <source>
        <strain evidence="2 3">DSM 2767</strain>
    </source>
</reference>
<dbReference type="STRING" id="1121326.CLMAG_04300"/>
<dbReference type="PANTHER" id="PTHR10579:SF43">
    <property type="entry name" value="ZINC FINGER (C3HC4-TYPE RING FINGER) FAMILY PROTEIN"/>
    <property type="match status" value="1"/>
</dbReference>
<name>A0A161XFT4_9CLOT</name>
<gene>
    <name evidence="2" type="ORF">CLMAG_04300</name>
</gene>
<comment type="caution">
    <text evidence="2">The sequence shown here is derived from an EMBL/GenBank/DDBJ whole genome shotgun (WGS) entry which is preliminary data.</text>
</comment>
<dbReference type="SUPFAM" id="SSF47473">
    <property type="entry name" value="EF-hand"/>
    <property type="match status" value="1"/>
</dbReference>
<dbReference type="Gene3D" id="3.40.50.410">
    <property type="entry name" value="von Willebrand factor, type A domain"/>
    <property type="match status" value="2"/>
</dbReference>
<dbReference type="PROSITE" id="PS50234">
    <property type="entry name" value="VWFA"/>
    <property type="match status" value="2"/>
</dbReference>
<dbReference type="RefSeq" id="WP_066617294.1">
    <property type="nucleotide sequence ID" value="NZ_LWAE01000001.1"/>
</dbReference>
<dbReference type="Pfam" id="PF13519">
    <property type="entry name" value="VWA_2"/>
    <property type="match status" value="2"/>
</dbReference>
<dbReference type="OrthoDB" id="1656124at2"/>
<feature type="domain" description="VWFA" evidence="1">
    <location>
        <begin position="458"/>
        <end position="720"/>
    </location>
</feature>
<organism evidence="2 3">
    <name type="scientific">Clostridium magnum DSM 2767</name>
    <dbReference type="NCBI Taxonomy" id="1121326"/>
    <lineage>
        <taxon>Bacteria</taxon>
        <taxon>Bacillati</taxon>
        <taxon>Bacillota</taxon>
        <taxon>Clostridia</taxon>
        <taxon>Eubacteriales</taxon>
        <taxon>Clostridiaceae</taxon>
        <taxon>Clostridium</taxon>
    </lineage>
</organism>
<dbReference type="InterPro" id="IPR011992">
    <property type="entry name" value="EF-hand-dom_pair"/>
</dbReference>
<dbReference type="SMART" id="SM00327">
    <property type="entry name" value="VWA"/>
    <property type="match status" value="2"/>
</dbReference>
<dbReference type="PATRIC" id="fig|1121326.3.peg.408"/>
<dbReference type="Pfam" id="PF19077">
    <property type="entry name" value="Big_13"/>
    <property type="match status" value="4"/>
</dbReference>
<dbReference type="InterPro" id="IPR013783">
    <property type="entry name" value="Ig-like_fold"/>
</dbReference>
<dbReference type="Proteomes" id="UP000076603">
    <property type="component" value="Unassembled WGS sequence"/>
</dbReference>
<dbReference type="InterPro" id="IPR002035">
    <property type="entry name" value="VWF_A"/>
</dbReference>
<evidence type="ECO:0000313" key="3">
    <source>
        <dbReference type="Proteomes" id="UP000076603"/>
    </source>
</evidence>
<sequence>MNVNKKNNNKIISCITVFMFLLTQIFLLAIPVKAQIIAKAPITLTKTADKSQARVGDEITLNYTIQPNDVSVSASDAPDKEIVMVMDTSGSMNQSLGSSSRLSVAKAAAKRFVDKFSTDSNTKIGLIQYSNIASKKSNGLVSNTSFDTIKNSIDGFQPDGGTNTGDGLRLAYYMLTQSTNTNAKKYIVLFTDGEPTFYSYTSRIWSNSAGKYVYNYYTDSQEGSGYSINSSNDSTNGLAYADKIAAIIPANSNINSFMIGCTMSDYGENTLQEISEKAEGTCSFVQTAADIDTVYDQLANKIQSELPVNSIKFQETLPVGMQIQEVPAGFTVSGQTITGDLGNITYKYSSSTNKYSSSSINFQIKVKAIQDGTYSLSKDTNGGSNSFITYKDIDNADGKLLFPVNDISVTNVTASIKLGKTVDKPNVTANQPFNLTYTIQPDKIPVEDVDPSYQKGSDIVLVLDNSGSMDESLSNSNGKTKMQVVKDTATDFINKFKGDSNINIAIVKFSTKANVVSLDGSSLNFGNLANSTQYNCLINKVNDSSIFNTDGGTNIGDGLRTAYWLLKNQGNTGRKKYVILLTDGVPTVSTVKDNSNLVYNQGSRSYYTGWIYDRNAQFDYYFKSISKYDYSTDNINSSVKYVVNPGDNDYNQLALNYAYNISDIMKSDTDLNIKPIMIAFSNGADPSKLSQIAGRAGGEYKVALSQSDMSSVYDGIAGQIQSDFTITGVQFEETLPQGISLQQAVLPTGFIVSGQKITGVLSSISYKLDSTGKYYEPLPVTGFTIEKLWGSVGANNTAAQYVLGSNQTSFISYKDINGSITKNPFPEATINVFPNSPADISATLVPKTGQADVYTLTITSNTNSPNTIKSFNIGGTEKAVDLWTDTTGLLNLNSSKSHDLNQSVLIGNTSLCVNAKDKDNNTVNETVPLISVSNVELKDIEQNNKVRPGDITFATEPNATITSLKVNGEIIATNQNTGTGIYKCLGVNLKDGDNVIEVNLTNKFNNTSNMVLHQAIDATAPTITANYTYSNKKIDATFSENVNLVWLECDLNNDGKISSDEKVTVSTDTKNQLKDIQVPDNFIRKNIVIKARDLSGNIGSGVPVDKNPPQVQPVYTDNTYKIIDVTVDELVNSIWLECDVNKDGSISSNEKVVISNTIGTEVRGVQIPDAFYGKDITVWATDLAGNSGSEVLLKPLLPPIIETPTDGTKTSNTKPTISGTGVAGATVTVYDGETLIGTAVVGSDGKWSLIPETALANGDHVLTAMQSDEAGNVSDKSGAVNLKIVPGAPEITSPVNGTKTSDNTPTISGTGIAGLTVTVYDGETSIGTAVVGSDGKWSLIPETALANGDHVLTAMQSDEAGNVSDKSGAVNLKIVPGAPEITSPVNGTKTSDNTPTISGTGIAGLTVTVYDGETSIGTAVVGSDGKWSLTPSSDLARGAHVLTATQKDAAGNESDKSNIVNLTIVPAAPVITSPENGMRTSDNTPVISGTGIAGLTVTVYDGTTVIGTAVVGSDGKWSLTPGTALTNEAHAITATQRDGAGNVSDKSNTVNLTIDTTSVVKKGIFLNGKLLDVDINIVRSLNVDIGIGIKTVFNGQDVKLQINKDNNNINIVNNAFDLYEVTDENSFTLNKINTTPITGTVVTSGNGQEFTIPMDTKTVSTGYKYYLLVFKMKVNRNASLGKVTDNTIKINSQQPLSLEVDSNGHKKPFTFDFNIVDLPPLK</sequence>
<dbReference type="Gene3D" id="2.60.40.10">
    <property type="entry name" value="Immunoglobulins"/>
    <property type="match status" value="4"/>
</dbReference>
<proteinExistence type="predicted"/>
<dbReference type="SUPFAM" id="SSF53300">
    <property type="entry name" value="vWA-like"/>
    <property type="match status" value="2"/>
</dbReference>
<dbReference type="CDD" id="cd00198">
    <property type="entry name" value="vWFA"/>
    <property type="match status" value="2"/>
</dbReference>
<feature type="domain" description="VWFA" evidence="1">
    <location>
        <begin position="81"/>
        <end position="302"/>
    </location>
</feature>
<dbReference type="NCBIfam" id="NF033510">
    <property type="entry name" value="Ca_tandemer"/>
    <property type="match status" value="4"/>
</dbReference>
<keyword evidence="3" id="KW-1185">Reference proteome</keyword>
<protein>
    <submittedName>
        <fullName evidence="2">von Willebrand factor type A domain protein</fullName>
    </submittedName>
</protein>
<dbReference type="InterPro" id="IPR036465">
    <property type="entry name" value="vWFA_dom_sf"/>
</dbReference>
<accession>A0A161XFT4</accession>
<dbReference type="PANTHER" id="PTHR10579">
    <property type="entry name" value="CALCIUM-ACTIVATED CHLORIDE CHANNEL REGULATOR"/>
    <property type="match status" value="1"/>
</dbReference>
<evidence type="ECO:0000313" key="2">
    <source>
        <dbReference type="EMBL" id="KZL93406.1"/>
    </source>
</evidence>
<dbReference type="InterPro" id="IPR044016">
    <property type="entry name" value="Big_13"/>
</dbReference>
<dbReference type="EMBL" id="LWAE01000001">
    <property type="protein sequence ID" value="KZL93406.1"/>
    <property type="molecule type" value="Genomic_DNA"/>
</dbReference>
<dbReference type="InterPro" id="IPR051266">
    <property type="entry name" value="CLCR"/>
</dbReference>